<keyword evidence="4 9" id="KW-0762">Sugar transport</keyword>
<evidence type="ECO:0000313" key="10">
    <source>
        <dbReference type="Proteomes" id="UP001164803"/>
    </source>
</evidence>
<sequence length="163" mass="17429">MTVKHLRIDNRLIHGQVTTNWVNSVGASHILVVNDQVAKDPIQKRLLPAAARGVKTSVLGIAEAIAYVTDAANASEHVLVVAKFPSDALVLLEGGVKPEQVNVGNQAPIPGTNYKMVTKSIAVTAEDAAVYRRIVDLGFHLTSQMLPSDGKADFISLLEKKGL</sequence>
<organism evidence="9 10">
    <name type="scientific">Alicyclobacillus dauci</name>
    <dbReference type="NCBI Taxonomy" id="1475485"/>
    <lineage>
        <taxon>Bacteria</taxon>
        <taxon>Bacillati</taxon>
        <taxon>Bacillota</taxon>
        <taxon>Bacilli</taxon>
        <taxon>Bacillales</taxon>
        <taxon>Alicyclobacillaceae</taxon>
        <taxon>Alicyclobacillus</taxon>
    </lineage>
</organism>
<accession>A0ABY6Z120</accession>
<dbReference type="RefSeq" id="WP_268043328.1">
    <property type="nucleotide sequence ID" value="NZ_CP104064.1"/>
</dbReference>
<gene>
    <name evidence="9" type="ORF">NZD86_17460</name>
</gene>
<evidence type="ECO:0000256" key="4">
    <source>
        <dbReference type="ARBA" id="ARBA00022597"/>
    </source>
</evidence>
<evidence type="ECO:0000256" key="3">
    <source>
        <dbReference type="ARBA" id="ARBA00022490"/>
    </source>
</evidence>
<evidence type="ECO:0000256" key="7">
    <source>
        <dbReference type="ARBA" id="ARBA00022777"/>
    </source>
</evidence>
<keyword evidence="5" id="KW-0808">Transferase</keyword>
<keyword evidence="10" id="KW-1185">Reference proteome</keyword>
<dbReference type="PROSITE" id="PS51101">
    <property type="entry name" value="PTS_EIIB_TYPE_4"/>
    <property type="match status" value="1"/>
</dbReference>
<dbReference type="Gene3D" id="3.40.35.10">
    <property type="entry name" value="Phosphotransferase system, sorbose subfamily IIB component"/>
    <property type="match status" value="1"/>
</dbReference>
<name>A0ABY6Z120_9BACL</name>
<keyword evidence="2" id="KW-0813">Transport</keyword>
<dbReference type="EMBL" id="CP104064">
    <property type="protein sequence ID" value="WAH36029.1"/>
    <property type="molecule type" value="Genomic_DNA"/>
</dbReference>
<keyword evidence="7" id="KW-0418">Kinase</keyword>
<keyword evidence="6" id="KW-0598">Phosphotransferase system</keyword>
<evidence type="ECO:0000256" key="2">
    <source>
        <dbReference type="ARBA" id="ARBA00022448"/>
    </source>
</evidence>
<proteinExistence type="predicted"/>
<dbReference type="InterPro" id="IPR004720">
    <property type="entry name" value="PTS_IIB_sorbose-sp"/>
</dbReference>
<protein>
    <submittedName>
        <fullName evidence="9">PTS sugar transporter subunit IIB</fullName>
    </submittedName>
</protein>
<comment type="subcellular location">
    <subcellularLocation>
        <location evidence="1">Cytoplasm</location>
    </subcellularLocation>
</comment>
<keyword evidence="3" id="KW-0963">Cytoplasm</keyword>
<dbReference type="InterPro" id="IPR036667">
    <property type="entry name" value="PTS_IIB_sorbose-sp_sf"/>
</dbReference>
<dbReference type="Proteomes" id="UP001164803">
    <property type="component" value="Chromosome"/>
</dbReference>
<reference evidence="9" key="1">
    <citation type="submission" date="2022-08" db="EMBL/GenBank/DDBJ databases">
        <title>Alicyclobacillus dauci DSM2870, complete genome.</title>
        <authorList>
            <person name="Wang Q."/>
            <person name="Cai R."/>
            <person name="Wang Z."/>
        </authorList>
    </citation>
    <scope>NUCLEOTIDE SEQUENCE</scope>
    <source>
        <strain evidence="9">DSM 28700</strain>
    </source>
</reference>
<dbReference type="SUPFAM" id="SSF52728">
    <property type="entry name" value="PTS IIb component"/>
    <property type="match status" value="1"/>
</dbReference>
<evidence type="ECO:0000256" key="1">
    <source>
        <dbReference type="ARBA" id="ARBA00004496"/>
    </source>
</evidence>
<evidence type="ECO:0000256" key="6">
    <source>
        <dbReference type="ARBA" id="ARBA00022683"/>
    </source>
</evidence>
<dbReference type="Pfam" id="PF03830">
    <property type="entry name" value="PTSIIB_sorb"/>
    <property type="match status" value="1"/>
</dbReference>
<feature type="domain" description="PTS EIIB type-4" evidence="8">
    <location>
        <begin position="1"/>
        <end position="163"/>
    </location>
</feature>
<evidence type="ECO:0000259" key="8">
    <source>
        <dbReference type="PROSITE" id="PS51101"/>
    </source>
</evidence>
<evidence type="ECO:0000313" key="9">
    <source>
        <dbReference type="EMBL" id="WAH36029.1"/>
    </source>
</evidence>
<evidence type="ECO:0000256" key="5">
    <source>
        <dbReference type="ARBA" id="ARBA00022679"/>
    </source>
</evidence>